<evidence type="ECO:0000313" key="5">
    <source>
        <dbReference type="EMBL" id="GHH11176.1"/>
    </source>
</evidence>
<dbReference type="InterPro" id="IPR034122">
    <property type="entry name" value="Retropepsin-like_bacterial"/>
</dbReference>
<dbReference type="EMBL" id="BNAQ01000001">
    <property type="protein sequence ID" value="GHH11176.1"/>
    <property type="molecule type" value="Genomic_DNA"/>
</dbReference>
<dbReference type="RefSeq" id="WP_189675312.1">
    <property type="nucleotide sequence ID" value="NZ_BNAQ01000001.1"/>
</dbReference>
<comment type="caution">
    <text evidence="5">The sequence shown here is derived from an EMBL/GenBank/DDBJ whole genome shotgun (WGS) entry which is preliminary data.</text>
</comment>
<dbReference type="PANTHER" id="PTHR44858:SF1">
    <property type="entry name" value="UDP-N-ACETYLGLUCOSAMINE--PEPTIDE N-ACETYLGLUCOSAMINYLTRANSFERASE SPINDLY-RELATED"/>
    <property type="match status" value="1"/>
</dbReference>
<evidence type="ECO:0000256" key="1">
    <source>
        <dbReference type="ARBA" id="ARBA00022737"/>
    </source>
</evidence>
<proteinExistence type="predicted"/>
<protein>
    <recommendedName>
        <fullName evidence="7">Tetratricopeptide repeat protein</fullName>
    </recommendedName>
</protein>
<keyword evidence="2 3" id="KW-0802">TPR repeat</keyword>
<dbReference type="SMART" id="SM00028">
    <property type="entry name" value="TPR"/>
    <property type="match status" value="6"/>
</dbReference>
<dbReference type="InterPro" id="IPR011990">
    <property type="entry name" value="TPR-like_helical_dom_sf"/>
</dbReference>
<name>A0ABQ3LCD9_9SPHN</name>
<keyword evidence="6" id="KW-1185">Reference proteome</keyword>
<dbReference type="InterPro" id="IPR021109">
    <property type="entry name" value="Peptidase_aspartic_dom_sf"/>
</dbReference>
<keyword evidence="1" id="KW-0677">Repeat</keyword>
<sequence>MRHLRLILSTAALIAPLPAIAATPARCQMAKMLELPVTMNGRSPMVSAKFGDKDARFILDSGAFYSTISRANAAEIGERVQALPPTFRITGIGGDSSAGFITAKNFTLGGVVVPKVDFFVAGSDTGTAGLLGQNILGLADVEYDLPHGVVRLMKTTGCAKINLAYWAGDKPATLVALAAPGPGPWKPHTIGTILLNGVKIRAMFDSGAQSSLVSLAAAKRAGVTPDSPGVIRTGFSRGLGARQVPAWLAPFDTIDIGGEAIRRPRLTISEIGMQDVDMLVGADFFLTHRMFVSNANRALFITYEGGPVFNLTPKGAMSAEGKALDLTNTAPEPTTAEEYSRRGAVLFSNHRVTEALLDFSKACALAPTEGRYFYQRAMARLANRQRDAALGDLAESIRLAPSDPDARIARARLKVSIAPRAEVLDDVKAADRAIAPSSDKRLAVASLYDRLDEPTAALANYDQWLASHPEDSGRASALNGRCWARGLLGTETDKALSDCNAAIRIQPKNPSYLDSRGLIRLRRGELRQALADYDAALAIAPKNPWTLYMRSLVAAKSGDTVKAESDRALALSLDPNVVERARKIGL</sequence>
<keyword evidence="4" id="KW-0732">Signal</keyword>
<evidence type="ECO:0000313" key="6">
    <source>
        <dbReference type="Proteomes" id="UP000652430"/>
    </source>
</evidence>
<evidence type="ECO:0000256" key="4">
    <source>
        <dbReference type="SAM" id="SignalP"/>
    </source>
</evidence>
<feature type="repeat" description="TPR" evidence="3">
    <location>
        <begin position="510"/>
        <end position="543"/>
    </location>
</feature>
<dbReference type="InterPro" id="IPR050498">
    <property type="entry name" value="Ycf3"/>
</dbReference>
<reference evidence="6" key="1">
    <citation type="journal article" date="2019" name="Int. J. Syst. Evol. Microbiol.">
        <title>The Global Catalogue of Microorganisms (GCM) 10K type strain sequencing project: providing services to taxonomists for standard genome sequencing and annotation.</title>
        <authorList>
            <consortium name="The Broad Institute Genomics Platform"/>
            <consortium name="The Broad Institute Genome Sequencing Center for Infectious Disease"/>
            <person name="Wu L."/>
            <person name="Ma J."/>
        </authorList>
    </citation>
    <scope>NUCLEOTIDE SEQUENCE [LARGE SCALE GENOMIC DNA]</scope>
    <source>
        <strain evidence="6">CGMCC 1.8957</strain>
    </source>
</reference>
<gene>
    <name evidence="5" type="ORF">GCM10008023_09830</name>
</gene>
<evidence type="ECO:0008006" key="7">
    <source>
        <dbReference type="Google" id="ProtNLM"/>
    </source>
</evidence>
<dbReference type="InterPro" id="IPR019734">
    <property type="entry name" value="TPR_rpt"/>
</dbReference>
<dbReference type="SUPFAM" id="SSF50630">
    <property type="entry name" value="Acid proteases"/>
    <property type="match status" value="2"/>
</dbReference>
<dbReference type="PANTHER" id="PTHR44858">
    <property type="entry name" value="TETRATRICOPEPTIDE REPEAT PROTEIN 6"/>
    <property type="match status" value="1"/>
</dbReference>
<feature type="signal peptide" evidence="4">
    <location>
        <begin position="1"/>
        <end position="21"/>
    </location>
</feature>
<dbReference type="Gene3D" id="2.40.70.10">
    <property type="entry name" value="Acid Proteases"/>
    <property type="match status" value="2"/>
</dbReference>
<dbReference type="SUPFAM" id="SSF48452">
    <property type="entry name" value="TPR-like"/>
    <property type="match status" value="2"/>
</dbReference>
<dbReference type="PROSITE" id="PS50005">
    <property type="entry name" value="TPR"/>
    <property type="match status" value="2"/>
</dbReference>
<accession>A0ABQ3LCD9</accession>
<feature type="chain" id="PRO_5046457099" description="Tetratricopeptide repeat protein" evidence="4">
    <location>
        <begin position="22"/>
        <end position="586"/>
    </location>
</feature>
<feature type="repeat" description="TPR" evidence="3">
    <location>
        <begin position="336"/>
        <end position="369"/>
    </location>
</feature>
<dbReference type="Proteomes" id="UP000652430">
    <property type="component" value="Unassembled WGS sequence"/>
</dbReference>
<evidence type="ECO:0000256" key="3">
    <source>
        <dbReference type="PROSITE-ProRule" id="PRU00339"/>
    </source>
</evidence>
<organism evidence="5 6">
    <name type="scientific">Sphingomonas glacialis</name>
    <dbReference type="NCBI Taxonomy" id="658225"/>
    <lineage>
        <taxon>Bacteria</taxon>
        <taxon>Pseudomonadati</taxon>
        <taxon>Pseudomonadota</taxon>
        <taxon>Alphaproteobacteria</taxon>
        <taxon>Sphingomonadales</taxon>
        <taxon>Sphingomonadaceae</taxon>
        <taxon>Sphingomonas</taxon>
    </lineage>
</organism>
<dbReference type="CDD" id="cd05483">
    <property type="entry name" value="retropepsin_like_bacteria"/>
    <property type="match status" value="2"/>
</dbReference>
<evidence type="ECO:0000256" key="2">
    <source>
        <dbReference type="ARBA" id="ARBA00022803"/>
    </source>
</evidence>
<dbReference type="Gene3D" id="1.25.40.10">
    <property type="entry name" value="Tetratricopeptide repeat domain"/>
    <property type="match status" value="2"/>
</dbReference>
<dbReference type="Pfam" id="PF13650">
    <property type="entry name" value="Asp_protease_2"/>
    <property type="match status" value="2"/>
</dbReference>